<evidence type="ECO:0000313" key="2">
    <source>
        <dbReference type="Proteomes" id="UP001597369"/>
    </source>
</evidence>
<dbReference type="Proteomes" id="UP001597369">
    <property type="component" value="Unassembled WGS sequence"/>
</dbReference>
<gene>
    <name evidence="1" type="ORF">ACFSKU_10840</name>
</gene>
<comment type="caution">
    <text evidence="1">The sequence shown here is derived from an EMBL/GenBank/DDBJ whole genome shotgun (WGS) entry which is preliminary data.</text>
</comment>
<accession>A0ABW4WY76</accession>
<sequence>MPGISDYAHNKYGSVSYWSTVIDLNYRPSYRPLQGLVFRQLYEAKV</sequence>
<protein>
    <submittedName>
        <fullName evidence="1">Uncharacterized protein</fullName>
    </submittedName>
</protein>
<name>A0ABW4WY76_9BACT</name>
<organism evidence="1 2">
    <name type="scientific">Pontibacter silvestris</name>
    <dbReference type="NCBI Taxonomy" id="2305183"/>
    <lineage>
        <taxon>Bacteria</taxon>
        <taxon>Pseudomonadati</taxon>
        <taxon>Bacteroidota</taxon>
        <taxon>Cytophagia</taxon>
        <taxon>Cytophagales</taxon>
        <taxon>Hymenobacteraceae</taxon>
        <taxon>Pontibacter</taxon>
    </lineage>
</organism>
<dbReference type="EMBL" id="JBHUHV010000034">
    <property type="protein sequence ID" value="MFD2067379.1"/>
    <property type="molecule type" value="Genomic_DNA"/>
</dbReference>
<dbReference type="RefSeq" id="WP_229962649.1">
    <property type="nucleotide sequence ID" value="NZ_JAJJWI010000028.1"/>
</dbReference>
<proteinExistence type="predicted"/>
<keyword evidence="2" id="KW-1185">Reference proteome</keyword>
<reference evidence="2" key="1">
    <citation type="journal article" date="2019" name="Int. J. Syst. Evol. Microbiol.">
        <title>The Global Catalogue of Microorganisms (GCM) 10K type strain sequencing project: providing services to taxonomists for standard genome sequencing and annotation.</title>
        <authorList>
            <consortium name="The Broad Institute Genomics Platform"/>
            <consortium name="The Broad Institute Genome Sequencing Center for Infectious Disease"/>
            <person name="Wu L."/>
            <person name="Ma J."/>
        </authorList>
    </citation>
    <scope>NUCLEOTIDE SEQUENCE [LARGE SCALE GENOMIC DNA]</scope>
    <source>
        <strain evidence="2">JCM 16545</strain>
    </source>
</reference>
<evidence type="ECO:0000313" key="1">
    <source>
        <dbReference type="EMBL" id="MFD2067379.1"/>
    </source>
</evidence>